<sequence>MTLLQFLRHARQAHLQFLAGALSESPIYVLGNPSADLDSIISAIVYSYCAHNRLPSASPRPHIPLLNLAQVPSGPELYRLRPEFVTALWLSTSCPSLSSKESFENSSESAGKLLSEHLVTVADFAQVLREQPDRKTPLLADAVLVDWNAVPEQAQGKPGYGSVGGLEEVTFRTVGCIDHHVDEHFVPSAEIDQTEYPCVIQSGPGSCSSLITSEVRNRGLWSGSRGDQDGVSVAEWAQIAKLTLAPILIDTSNLTAEGKVQDVDVQSVDFLRDMVSRSRMGGEGGGDRTRAEWDLVSFYEQIQKAKQESLNLLTPAEILDRDYKEWSETTQCSKTTVKLGFCSSVKPLRWIIQKAGGAQQFLDVVRQFAQLDDKELDLVVVMTSFTSSKGEHTRELLMSASQEKGLSVDGAKKFVEESTSLGLVDWTSLDGEAVDLADDEIREVLNGTSNGWRQLWLQTNATASRKQVAPMLREAVARL</sequence>
<dbReference type="HOGENOM" id="CLU_019358_1_0_1"/>
<dbReference type="InterPro" id="IPR038222">
    <property type="entry name" value="DHHA2_dom_sf"/>
</dbReference>
<evidence type="ECO:0000259" key="1">
    <source>
        <dbReference type="SMART" id="SM01131"/>
    </source>
</evidence>
<dbReference type="STRING" id="933388.S8A098"/>
<dbReference type="PANTHER" id="PTHR12112">
    <property type="entry name" value="BNIP - RELATED"/>
    <property type="match status" value="1"/>
</dbReference>
<dbReference type="GO" id="GO:0004309">
    <property type="term" value="F:exopolyphosphatase activity"/>
    <property type="evidence" value="ECO:0007669"/>
    <property type="project" value="TreeGrafter"/>
</dbReference>
<dbReference type="SMART" id="SM01131">
    <property type="entry name" value="DHHA2"/>
    <property type="match status" value="1"/>
</dbReference>
<feature type="domain" description="DHHA2" evidence="1">
    <location>
        <begin position="299"/>
        <end position="476"/>
    </location>
</feature>
<keyword evidence="3" id="KW-1185">Reference proteome</keyword>
<organism evidence="2 3">
    <name type="scientific">Penicillium oxalicum (strain 114-2 / CGMCC 5302)</name>
    <name type="common">Penicillium decumbens</name>
    <dbReference type="NCBI Taxonomy" id="933388"/>
    <lineage>
        <taxon>Eukaryota</taxon>
        <taxon>Fungi</taxon>
        <taxon>Dikarya</taxon>
        <taxon>Ascomycota</taxon>
        <taxon>Pezizomycotina</taxon>
        <taxon>Eurotiomycetes</taxon>
        <taxon>Eurotiomycetidae</taxon>
        <taxon>Eurotiales</taxon>
        <taxon>Aspergillaceae</taxon>
        <taxon>Penicillium</taxon>
    </lineage>
</organism>
<proteinExistence type="predicted"/>
<dbReference type="Pfam" id="PF02833">
    <property type="entry name" value="DHHA2"/>
    <property type="match status" value="1"/>
</dbReference>
<dbReference type="Gene3D" id="3.10.310.20">
    <property type="entry name" value="DHHA2 domain"/>
    <property type="match status" value="1"/>
</dbReference>
<protein>
    <recommendedName>
        <fullName evidence="1">DHHA2 domain-containing protein</fullName>
    </recommendedName>
</protein>
<gene>
    <name evidence="2" type="ORF">PDE_09495</name>
</gene>
<dbReference type="PhylomeDB" id="S8A098"/>
<dbReference type="InterPro" id="IPR004097">
    <property type="entry name" value="DHHA2"/>
</dbReference>
<dbReference type="Proteomes" id="UP000019376">
    <property type="component" value="Unassembled WGS sequence"/>
</dbReference>
<dbReference type="GO" id="GO:0005737">
    <property type="term" value="C:cytoplasm"/>
    <property type="evidence" value="ECO:0007669"/>
    <property type="project" value="InterPro"/>
</dbReference>
<dbReference type="PANTHER" id="PTHR12112:SF39">
    <property type="entry name" value="EG:152A3.5 PROTEIN (FBGN0003116_PN PROTEIN)"/>
    <property type="match status" value="1"/>
</dbReference>
<name>S8A098_PENO1</name>
<reference evidence="2 3" key="1">
    <citation type="journal article" date="2013" name="PLoS ONE">
        <title>Genomic and secretomic analyses reveal unique features of the lignocellulolytic enzyme system of Penicillium decumbens.</title>
        <authorList>
            <person name="Liu G."/>
            <person name="Zhang L."/>
            <person name="Wei X."/>
            <person name="Zou G."/>
            <person name="Qin Y."/>
            <person name="Ma L."/>
            <person name="Li J."/>
            <person name="Zheng H."/>
            <person name="Wang S."/>
            <person name="Wang C."/>
            <person name="Xun L."/>
            <person name="Zhao G.-P."/>
            <person name="Zhou Z."/>
            <person name="Qu Y."/>
        </authorList>
    </citation>
    <scope>NUCLEOTIDE SEQUENCE [LARGE SCALE GENOMIC DNA]</scope>
    <source>
        <strain evidence="3">114-2 / CGMCC 5302</strain>
    </source>
</reference>
<evidence type="ECO:0000313" key="3">
    <source>
        <dbReference type="Proteomes" id="UP000019376"/>
    </source>
</evidence>
<dbReference type="Gene3D" id="3.90.1640.10">
    <property type="entry name" value="inorganic pyrophosphatase (n-terminal core)"/>
    <property type="match status" value="1"/>
</dbReference>
<dbReference type="AlphaFoldDB" id="S8A098"/>
<evidence type="ECO:0000313" key="2">
    <source>
        <dbReference type="EMBL" id="EPS34531.1"/>
    </source>
</evidence>
<dbReference type="EMBL" id="KB644415">
    <property type="protein sequence ID" value="EPS34531.1"/>
    <property type="molecule type" value="Genomic_DNA"/>
</dbReference>
<dbReference type="SUPFAM" id="SSF64182">
    <property type="entry name" value="DHH phosphoesterases"/>
    <property type="match status" value="1"/>
</dbReference>
<accession>S8A098</accession>
<dbReference type="InterPro" id="IPR038763">
    <property type="entry name" value="DHH_sf"/>
</dbReference>
<dbReference type="eggNOG" id="KOG4129">
    <property type="taxonomic scope" value="Eukaryota"/>
</dbReference>
<dbReference type="OrthoDB" id="374045at2759"/>